<sequence length="224" mass="23907">MKLHSQAYLVATLVKVLAINKGGESESDAIPNLLLISQTHLSRIINFGPQSCILVQSILASDRETCGVGASRPGQIHSTLQLRIDLVEEGSTKLCPVVSVVPVAGYTSTIDHRSTQIQRGVQVEGEGISLIGGLEHPRLLATLRCKGGVEHQLEPLCHLIFKSHLTLSNNSKPIGIIWSHLPQGLTVLLDFVLGLQVAGHLARLKSIVASSSDLHTCAGLALAF</sequence>
<name>A0A5B7EKY7_PORTR</name>
<proteinExistence type="predicted"/>
<organism evidence="1 2">
    <name type="scientific">Portunus trituberculatus</name>
    <name type="common">Swimming crab</name>
    <name type="synonym">Neptunus trituberculatus</name>
    <dbReference type="NCBI Taxonomy" id="210409"/>
    <lineage>
        <taxon>Eukaryota</taxon>
        <taxon>Metazoa</taxon>
        <taxon>Ecdysozoa</taxon>
        <taxon>Arthropoda</taxon>
        <taxon>Crustacea</taxon>
        <taxon>Multicrustacea</taxon>
        <taxon>Malacostraca</taxon>
        <taxon>Eumalacostraca</taxon>
        <taxon>Eucarida</taxon>
        <taxon>Decapoda</taxon>
        <taxon>Pleocyemata</taxon>
        <taxon>Brachyura</taxon>
        <taxon>Eubrachyura</taxon>
        <taxon>Portunoidea</taxon>
        <taxon>Portunidae</taxon>
        <taxon>Portuninae</taxon>
        <taxon>Portunus</taxon>
    </lineage>
</organism>
<dbReference type="EMBL" id="VSRR010002959">
    <property type="protein sequence ID" value="MPC33998.1"/>
    <property type="molecule type" value="Genomic_DNA"/>
</dbReference>
<reference evidence="1 2" key="1">
    <citation type="submission" date="2019-05" db="EMBL/GenBank/DDBJ databases">
        <title>Another draft genome of Portunus trituberculatus and its Hox gene families provides insights of decapod evolution.</title>
        <authorList>
            <person name="Jeong J.-H."/>
            <person name="Song I."/>
            <person name="Kim S."/>
            <person name="Choi T."/>
            <person name="Kim D."/>
            <person name="Ryu S."/>
            <person name="Kim W."/>
        </authorList>
    </citation>
    <scope>NUCLEOTIDE SEQUENCE [LARGE SCALE GENOMIC DNA]</scope>
    <source>
        <tissue evidence="1">Muscle</tissue>
    </source>
</reference>
<accession>A0A5B7EKY7</accession>
<evidence type="ECO:0000313" key="1">
    <source>
        <dbReference type="EMBL" id="MPC33998.1"/>
    </source>
</evidence>
<evidence type="ECO:0000313" key="2">
    <source>
        <dbReference type="Proteomes" id="UP000324222"/>
    </source>
</evidence>
<dbReference type="AlphaFoldDB" id="A0A5B7EKY7"/>
<gene>
    <name evidence="1" type="ORF">E2C01_027369</name>
</gene>
<protein>
    <submittedName>
        <fullName evidence="1">Uncharacterized protein</fullName>
    </submittedName>
</protein>
<dbReference type="Proteomes" id="UP000324222">
    <property type="component" value="Unassembled WGS sequence"/>
</dbReference>
<keyword evidence="2" id="KW-1185">Reference proteome</keyword>
<comment type="caution">
    <text evidence="1">The sequence shown here is derived from an EMBL/GenBank/DDBJ whole genome shotgun (WGS) entry which is preliminary data.</text>
</comment>